<proteinExistence type="predicted"/>
<gene>
    <name evidence="5" type="ORF">NET02_11485</name>
</gene>
<dbReference type="GO" id="GO:0006355">
    <property type="term" value="P:regulation of DNA-templated transcription"/>
    <property type="evidence" value="ECO:0007669"/>
    <property type="project" value="UniProtKB-ARBA"/>
</dbReference>
<accession>A0AA42BBH8</accession>
<dbReference type="CDD" id="cd00090">
    <property type="entry name" value="HTH_ARSR"/>
    <property type="match status" value="1"/>
</dbReference>
<dbReference type="InterPro" id="IPR036527">
    <property type="entry name" value="SCP2_sterol-bd_dom_sf"/>
</dbReference>
<sequence>MPGYHQFCPVSKGAEIFAERWTPLILRELLCGSHRFSELLRGIPRISPNLLIQRLRSLERDGVIERRPARNGHGWEYYLTPAGEELGPVVELLGGWGYRWALGHLSEEDCDPETLMWFVHRQIKIDQLPDRRVVVRFEFSDDPKGRRFWLILDRPQVDLCLRDEGFEVDLEVQTDIVTFNRVYLGHLDLRDAIRRRLVLVEGDSSLARDFPDWIGTSPFVRFGSPETHPGLHARGIRWPALRHEPGSGTGAMPGTP</sequence>
<dbReference type="InterPro" id="IPR011991">
    <property type="entry name" value="ArsR-like_HTH"/>
</dbReference>
<dbReference type="PANTHER" id="PTHR33204:SF18">
    <property type="entry name" value="TRANSCRIPTIONAL REGULATORY PROTEIN"/>
    <property type="match status" value="1"/>
</dbReference>
<keyword evidence="1" id="KW-0805">Transcription regulation</keyword>
<dbReference type="PANTHER" id="PTHR33204">
    <property type="entry name" value="TRANSCRIPTIONAL REGULATOR, MARR FAMILY"/>
    <property type="match status" value="1"/>
</dbReference>
<evidence type="ECO:0000256" key="1">
    <source>
        <dbReference type="ARBA" id="ARBA00023015"/>
    </source>
</evidence>
<name>A0AA42BBH8_9BACT</name>
<dbReference type="InterPro" id="IPR036388">
    <property type="entry name" value="WH-like_DNA-bd_sf"/>
</dbReference>
<organism evidence="5 6">
    <name type="scientific">Thermalbibacter longus</name>
    <dbReference type="NCBI Taxonomy" id="2951981"/>
    <lineage>
        <taxon>Bacteria</taxon>
        <taxon>Pseudomonadati</taxon>
        <taxon>Thermomicrobiota</taxon>
        <taxon>Thermomicrobia</taxon>
        <taxon>Thermomicrobiales</taxon>
        <taxon>Thermomicrobiaceae</taxon>
        <taxon>Thermalbibacter</taxon>
    </lineage>
</organism>
<reference evidence="5" key="1">
    <citation type="submission" date="2022-06" db="EMBL/GenBank/DDBJ databases">
        <title>CFH 74404 Thermomicrobiaceae sp.</title>
        <authorList>
            <person name="Ming H."/>
            <person name="Li W.-J."/>
            <person name="Zhao Z."/>
        </authorList>
    </citation>
    <scope>NUCLEOTIDE SEQUENCE</scope>
    <source>
        <strain evidence="5">CFH 74404</strain>
    </source>
</reference>
<keyword evidence="2" id="KW-0238">DNA-binding</keyword>
<evidence type="ECO:0000256" key="3">
    <source>
        <dbReference type="ARBA" id="ARBA00023163"/>
    </source>
</evidence>
<keyword evidence="6" id="KW-1185">Reference proteome</keyword>
<dbReference type="GO" id="GO:0003677">
    <property type="term" value="F:DNA binding"/>
    <property type="evidence" value="ECO:0007669"/>
    <property type="project" value="UniProtKB-KW"/>
</dbReference>
<keyword evidence="3" id="KW-0804">Transcription</keyword>
<dbReference type="InterPro" id="IPR036390">
    <property type="entry name" value="WH_DNA-bd_sf"/>
</dbReference>
<dbReference type="Proteomes" id="UP001165306">
    <property type="component" value="Unassembled WGS sequence"/>
</dbReference>
<dbReference type="PROSITE" id="PS51118">
    <property type="entry name" value="HTH_HXLR"/>
    <property type="match status" value="1"/>
</dbReference>
<evidence type="ECO:0000256" key="2">
    <source>
        <dbReference type="ARBA" id="ARBA00023125"/>
    </source>
</evidence>
<dbReference type="RefSeq" id="WP_284057559.1">
    <property type="nucleotide sequence ID" value="NZ_JAMSLR010000008.1"/>
</dbReference>
<dbReference type="InterPro" id="IPR002577">
    <property type="entry name" value="HTH_HxlR"/>
</dbReference>
<protein>
    <submittedName>
        <fullName evidence="5">Helix-turn-helix transcriptional regulator</fullName>
    </submittedName>
</protein>
<comment type="caution">
    <text evidence="5">The sequence shown here is derived from an EMBL/GenBank/DDBJ whole genome shotgun (WGS) entry which is preliminary data.</text>
</comment>
<evidence type="ECO:0000259" key="4">
    <source>
        <dbReference type="PROSITE" id="PS51118"/>
    </source>
</evidence>
<evidence type="ECO:0000313" key="6">
    <source>
        <dbReference type="Proteomes" id="UP001165306"/>
    </source>
</evidence>
<dbReference type="Gene3D" id="1.10.10.10">
    <property type="entry name" value="Winged helix-like DNA-binding domain superfamily/Winged helix DNA-binding domain"/>
    <property type="match status" value="1"/>
</dbReference>
<dbReference type="Pfam" id="PF01638">
    <property type="entry name" value="HxlR"/>
    <property type="match status" value="1"/>
</dbReference>
<feature type="domain" description="HTH hxlR-type" evidence="4">
    <location>
        <begin position="8"/>
        <end position="105"/>
    </location>
</feature>
<dbReference type="EMBL" id="JAMSLR010000008">
    <property type="protein sequence ID" value="MCM8749775.1"/>
    <property type="molecule type" value="Genomic_DNA"/>
</dbReference>
<dbReference type="AlphaFoldDB" id="A0AA42BBH8"/>
<evidence type="ECO:0000313" key="5">
    <source>
        <dbReference type="EMBL" id="MCM8749775.1"/>
    </source>
</evidence>
<dbReference type="SUPFAM" id="SSF46785">
    <property type="entry name" value="Winged helix' DNA-binding domain"/>
    <property type="match status" value="1"/>
</dbReference>
<dbReference type="SUPFAM" id="SSF55718">
    <property type="entry name" value="SCP-like"/>
    <property type="match status" value="1"/>
</dbReference>